<feature type="region of interest" description="Disordered" evidence="1">
    <location>
        <begin position="190"/>
        <end position="250"/>
    </location>
</feature>
<sequence length="250" mass="28122">MSTDIVPSGKVTRDGNSAHNVNVELERSSHEIANHRAFEMDEKDIAEMSMLAAEIESAESFNLTFETVESSDLCDAEASEIRCKSVECSSPLFTSEREEIENFLTVKPNESEVEIKDANTSVADALLYEWGSPTVDREHILSEKKKQEIRRDDSTVFASTPKSREPLKNLRNSVSSIRKSVPSGKKRVFELSKEENLTPARKRYSDSSNENQLTNKRSLSDSKAHCVTSYEDKEKLTMKAKKKPLGIRNA</sequence>
<keyword evidence="3" id="KW-1185">Reference proteome</keyword>
<evidence type="ECO:0000256" key="1">
    <source>
        <dbReference type="SAM" id="MobiDB-lite"/>
    </source>
</evidence>
<reference evidence="3" key="2">
    <citation type="journal article" date="2016" name="Sci. Rep.">
        <title>Dictyocaulus viviparus genome, variome and transcriptome elucidate lungworm biology and support future intervention.</title>
        <authorList>
            <person name="McNulty S.N."/>
            <person name="Strube C."/>
            <person name="Rosa B.A."/>
            <person name="Martin J.C."/>
            <person name="Tyagi R."/>
            <person name="Choi Y.J."/>
            <person name="Wang Q."/>
            <person name="Hallsworth Pepin K."/>
            <person name="Zhang X."/>
            <person name="Ozersky P."/>
            <person name="Wilson R.K."/>
            <person name="Sternberg P.W."/>
            <person name="Gasser R.B."/>
            <person name="Mitreva M."/>
        </authorList>
    </citation>
    <scope>NUCLEOTIDE SEQUENCE [LARGE SCALE GENOMIC DNA]</scope>
    <source>
        <strain evidence="3">HannoverDv2000</strain>
    </source>
</reference>
<name>A0A0D8XU94_DICVI</name>
<feature type="compositionally biased region" description="Polar residues" evidence="1">
    <location>
        <begin position="206"/>
        <end position="217"/>
    </location>
</feature>
<accession>A0A0D8XU94</accession>
<organism evidence="2 3">
    <name type="scientific">Dictyocaulus viviparus</name>
    <name type="common">Bovine lungworm</name>
    <dbReference type="NCBI Taxonomy" id="29172"/>
    <lineage>
        <taxon>Eukaryota</taxon>
        <taxon>Metazoa</taxon>
        <taxon>Ecdysozoa</taxon>
        <taxon>Nematoda</taxon>
        <taxon>Chromadorea</taxon>
        <taxon>Rhabditida</taxon>
        <taxon>Rhabditina</taxon>
        <taxon>Rhabditomorpha</taxon>
        <taxon>Strongyloidea</taxon>
        <taxon>Metastrongylidae</taxon>
        <taxon>Dictyocaulus</taxon>
    </lineage>
</organism>
<evidence type="ECO:0000313" key="3">
    <source>
        <dbReference type="Proteomes" id="UP000053766"/>
    </source>
</evidence>
<dbReference type="OrthoDB" id="5875293at2759"/>
<dbReference type="AlphaFoldDB" id="A0A0D8XU94"/>
<feature type="compositionally biased region" description="Basic residues" evidence="1">
    <location>
        <begin position="238"/>
        <end position="250"/>
    </location>
</feature>
<evidence type="ECO:0000313" key="2">
    <source>
        <dbReference type="EMBL" id="KJH48173.1"/>
    </source>
</evidence>
<gene>
    <name evidence="2" type="ORF">DICVIV_05742</name>
</gene>
<reference evidence="2 3" key="1">
    <citation type="submission" date="2013-11" db="EMBL/GenBank/DDBJ databases">
        <title>Draft genome of the bovine lungworm Dictyocaulus viviparus.</title>
        <authorList>
            <person name="Mitreva M."/>
        </authorList>
    </citation>
    <scope>NUCLEOTIDE SEQUENCE [LARGE SCALE GENOMIC DNA]</scope>
    <source>
        <strain evidence="2 3">HannoverDv2000</strain>
    </source>
</reference>
<proteinExistence type="predicted"/>
<protein>
    <submittedName>
        <fullName evidence="2">Uncharacterized protein</fullName>
    </submittedName>
</protein>
<feature type="compositionally biased region" description="Basic and acidic residues" evidence="1">
    <location>
        <begin position="218"/>
        <end position="237"/>
    </location>
</feature>
<dbReference type="EMBL" id="KN716277">
    <property type="protein sequence ID" value="KJH48173.1"/>
    <property type="molecule type" value="Genomic_DNA"/>
</dbReference>
<dbReference type="Proteomes" id="UP000053766">
    <property type="component" value="Unassembled WGS sequence"/>
</dbReference>